<evidence type="ECO:0000256" key="1">
    <source>
        <dbReference type="SAM" id="Coils"/>
    </source>
</evidence>
<accession>A0A9D4BZ71</accession>
<organism evidence="2 3">
    <name type="scientific">Dreissena polymorpha</name>
    <name type="common">Zebra mussel</name>
    <name type="synonym">Mytilus polymorpha</name>
    <dbReference type="NCBI Taxonomy" id="45954"/>
    <lineage>
        <taxon>Eukaryota</taxon>
        <taxon>Metazoa</taxon>
        <taxon>Spiralia</taxon>
        <taxon>Lophotrochozoa</taxon>
        <taxon>Mollusca</taxon>
        <taxon>Bivalvia</taxon>
        <taxon>Autobranchia</taxon>
        <taxon>Heteroconchia</taxon>
        <taxon>Euheterodonta</taxon>
        <taxon>Imparidentia</taxon>
        <taxon>Neoheterodontei</taxon>
        <taxon>Myida</taxon>
        <taxon>Dreissenoidea</taxon>
        <taxon>Dreissenidae</taxon>
        <taxon>Dreissena</taxon>
    </lineage>
</organism>
<evidence type="ECO:0000313" key="3">
    <source>
        <dbReference type="Proteomes" id="UP000828390"/>
    </source>
</evidence>
<evidence type="ECO:0000313" key="2">
    <source>
        <dbReference type="EMBL" id="KAH3713703.1"/>
    </source>
</evidence>
<keyword evidence="1" id="KW-0175">Coiled coil</keyword>
<dbReference type="AlphaFoldDB" id="A0A9D4BZ71"/>
<proteinExistence type="predicted"/>
<comment type="caution">
    <text evidence="2">The sequence shown here is derived from an EMBL/GenBank/DDBJ whole genome shotgun (WGS) entry which is preliminary data.</text>
</comment>
<feature type="coiled-coil region" evidence="1">
    <location>
        <begin position="12"/>
        <end position="46"/>
    </location>
</feature>
<reference evidence="2" key="2">
    <citation type="submission" date="2020-11" db="EMBL/GenBank/DDBJ databases">
        <authorList>
            <person name="McCartney M.A."/>
            <person name="Auch B."/>
            <person name="Kono T."/>
            <person name="Mallez S."/>
            <person name="Becker A."/>
            <person name="Gohl D.M."/>
            <person name="Silverstein K.A.T."/>
            <person name="Koren S."/>
            <person name="Bechman K.B."/>
            <person name="Herman A."/>
            <person name="Abrahante J.E."/>
            <person name="Garbe J."/>
        </authorList>
    </citation>
    <scope>NUCLEOTIDE SEQUENCE</scope>
    <source>
        <strain evidence="2">Duluth1</strain>
        <tissue evidence="2">Whole animal</tissue>
    </source>
</reference>
<keyword evidence="3" id="KW-1185">Reference proteome</keyword>
<dbReference type="Proteomes" id="UP000828390">
    <property type="component" value="Unassembled WGS sequence"/>
</dbReference>
<sequence length="62" mass="7330">MKKVDDREKRVEDQADINAAQMATRIDRLEKEREARRDDVSYLQSQSMRINLIFSSVPKYNA</sequence>
<gene>
    <name evidence="2" type="ORF">DPMN_073500</name>
</gene>
<protein>
    <submittedName>
        <fullName evidence="2">Uncharacterized protein</fullName>
    </submittedName>
</protein>
<name>A0A9D4BZ71_DREPO</name>
<dbReference type="EMBL" id="JAIWYP010000014">
    <property type="protein sequence ID" value="KAH3713703.1"/>
    <property type="molecule type" value="Genomic_DNA"/>
</dbReference>
<reference evidence="2" key="1">
    <citation type="journal article" date="2019" name="bioRxiv">
        <title>The Genome of the Zebra Mussel, Dreissena polymorpha: A Resource for Invasive Species Research.</title>
        <authorList>
            <person name="McCartney M.A."/>
            <person name="Auch B."/>
            <person name="Kono T."/>
            <person name="Mallez S."/>
            <person name="Zhang Y."/>
            <person name="Obille A."/>
            <person name="Becker A."/>
            <person name="Abrahante J.E."/>
            <person name="Garbe J."/>
            <person name="Badalamenti J.P."/>
            <person name="Herman A."/>
            <person name="Mangelson H."/>
            <person name="Liachko I."/>
            <person name="Sullivan S."/>
            <person name="Sone E.D."/>
            <person name="Koren S."/>
            <person name="Silverstein K.A.T."/>
            <person name="Beckman K.B."/>
            <person name="Gohl D.M."/>
        </authorList>
    </citation>
    <scope>NUCLEOTIDE SEQUENCE</scope>
    <source>
        <strain evidence="2">Duluth1</strain>
        <tissue evidence="2">Whole animal</tissue>
    </source>
</reference>